<evidence type="ECO:0000256" key="1">
    <source>
        <dbReference type="SAM" id="SignalP"/>
    </source>
</evidence>
<comment type="caution">
    <text evidence="2">The sequence shown here is derived from an EMBL/GenBank/DDBJ whole genome shotgun (WGS) entry which is preliminary data.</text>
</comment>
<evidence type="ECO:0008006" key="4">
    <source>
        <dbReference type="Google" id="ProtNLM"/>
    </source>
</evidence>
<organism evidence="2 3">
    <name type="scientific">Microbulbifer rhizosphaerae</name>
    <dbReference type="NCBI Taxonomy" id="1562603"/>
    <lineage>
        <taxon>Bacteria</taxon>
        <taxon>Pseudomonadati</taxon>
        <taxon>Pseudomonadota</taxon>
        <taxon>Gammaproteobacteria</taxon>
        <taxon>Cellvibrionales</taxon>
        <taxon>Microbulbiferaceae</taxon>
        <taxon>Microbulbifer</taxon>
    </lineage>
</organism>
<dbReference type="PROSITE" id="PS51257">
    <property type="entry name" value="PROKAR_LIPOPROTEIN"/>
    <property type="match status" value="1"/>
</dbReference>
<dbReference type="EMBL" id="JACHWZ010000005">
    <property type="protein sequence ID" value="MBB3060435.1"/>
    <property type="molecule type" value="Genomic_DNA"/>
</dbReference>
<dbReference type="RefSeq" id="WP_221191832.1">
    <property type="nucleotide sequence ID" value="NZ_JACHWZ010000005.1"/>
</dbReference>
<accession>A0A7W4WA03</accession>
<name>A0A7W4WA03_9GAMM</name>
<gene>
    <name evidence="2" type="ORF">FHS09_001254</name>
</gene>
<keyword evidence="1" id="KW-0732">Signal</keyword>
<feature type="chain" id="PRO_5031061554" description="Lipoprotein" evidence="1">
    <location>
        <begin position="29"/>
        <end position="137"/>
    </location>
</feature>
<protein>
    <recommendedName>
        <fullName evidence="4">Lipoprotein</fullName>
    </recommendedName>
</protein>
<evidence type="ECO:0000313" key="2">
    <source>
        <dbReference type="EMBL" id="MBB3060435.1"/>
    </source>
</evidence>
<reference evidence="2 3" key="1">
    <citation type="submission" date="2020-08" db="EMBL/GenBank/DDBJ databases">
        <title>Genomic Encyclopedia of Type Strains, Phase III (KMG-III): the genomes of soil and plant-associated and newly described type strains.</title>
        <authorList>
            <person name="Whitman W."/>
        </authorList>
    </citation>
    <scope>NUCLEOTIDE SEQUENCE [LARGE SCALE GENOMIC DNA]</scope>
    <source>
        <strain evidence="2 3">CECT 8799</strain>
    </source>
</reference>
<dbReference type="AlphaFoldDB" id="A0A7W4WA03"/>
<dbReference type="Proteomes" id="UP000535937">
    <property type="component" value="Unassembled WGS sequence"/>
</dbReference>
<evidence type="ECO:0000313" key="3">
    <source>
        <dbReference type="Proteomes" id="UP000535937"/>
    </source>
</evidence>
<feature type="signal peptide" evidence="1">
    <location>
        <begin position="1"/>
        <end position="28"/>
    </location>
</feature>
<sequence>MNKLLMVIKDMKKAALILSLIFANNVFACSCSEFPTLSERYGESEIVVLAKLSAAGTNQFGHATFKWDITELIKGAKPDSLENVEQGLTSCDPQLKEEQEWLLFLEEGESPVLGWCSFNQNAEYLEEGWRDALVENH</sequence>
<proteinExistence type="predicted"/>
<keyword evidence="3" id="KW-1185">Reference proteome</keyword>